<evidence type="ECO:0000256" key="1">
    <source>
        <dbReference type="SAM" id="MobiDB-lite"/>
    </source>
</evidence>
<dbReference type="AlphaFoldDB" id="A0A367ZSF4"/>
<evidence type="ECO:0000259" key="2">
    <source>
        <dbReference type="Pfam" id="PF13477"/>
    </source>
</evidence>
<reference evidence="3 4" key="1">
    <citation type="submission" date="2018-05" db="EMBL/GenBank/DDBJ databases">
        <title>A metagenomic window into the 2 km-deep terrestrial subsurface aquifer revealed taxonomically and functionally diverse microbial community comprising novel uncultured bacterial lineages.</title>
        <authorList>
            <person name="Kadnikov V.V."/>
            <person name="Mardanov A.V."/>
            <person name="Beletsky A.V."/>
            <person name="Banks D."/>
            <person name="Pimenov N.V."/>
            <person name="Frank Y.A."/>
            <person name="Karnachuk O.V."/>
            <person name="Ravin N.V."/>
        </authorList>
    </citation>
    <scope>NUCLEOTIDE SEQUENCE [LARGE SCALE GENOMIC DNA]</scope>
    <source>
        <strain evidence="3">BY5</strain>
    </source>
</reference>
<accession>A0A367ZSF4</accession>
<protein>
    <submittedName>
        <fullName evidence="3">Lipid carrier: UDP-N-acetylgalactosaminyltransferase</fullName>
    </submittedName>
</protein>
<feature type="domain" description="Glycosyltransferase subfamily 4-like N-terminal" evidence="2">
    <location>
        <begin position="49"/>
        <end position="195"/>
    </location>
</feature>
<sequence>MTGPGQEADRRTPHPTGTGCDRLAEACPARSGTACESHWGRILSPGLHLAFLGNQDFTLWKFRGPWMKALREHGCRVTVLSPPGPYVPRLRELGLEVREFPLDRTGLSLPAEWRTIRELGAGLAELRPDLLHVFMAKPVIYGCLAAHRTPQTRVVATITGLGSIFVHRRFRGMQFLLKTLYRISLRRASRVIFQNADDREFFQQHRLIPASKAVVIRGNGIVMPGRPRLPRDPRALATVLMTARLIESKGVREYCQAAGRLRQRRPALPSRFVLIGTPDTDSPDALSESELATLTARHGVQRLGYQDDVAGWLQQADIFCLPSYREGLSVACLEAMAHGLPIVTTDAPGCRDLIEPGVSGLLAPVADAQGLADAIERLLDDAALRARLGEAGRERCQREFSAERIFPQLAEVYAAVLPTRADHALPREPHRPAAVARAPAAPAEPPGQDIAVGLTSMPRQSA</sequence>
<keyword evidence="3" id="KW-0808">Transferase</keyword>
<gene>
    <name evidence="3" type="ORF">OZSIB_2665</name>
</gene>
<feature type="compositionally biased region" description="Low complexity" evidence="1">
    <location>
        <begin position="432"/>
        <end position="441"/>
    </location>
</feature>
<dbReference type="GO" id="GO:0016757">
    <property type="term" value="F:glycosyltransferase activity"/>
    <property type="evidence" value="ECO:0007669"/>
    <property type="project" value="TreeGrafter"/>
</dbReference>
<organism evidence="3 4">
    <name type="scientific">Candidatus Ozemobacter sibiricus</name>
    <dbReference type="NCBI Taxonomy" id="2268124"/>
    <lineage>
        <taxon>Bacteria</taxon>
        <taxon>Candidatus Ozemobacteria</taxon>
        <taxon>Candidatus Ozemobacterales</taxon>
        <taxon>Candidatus Ozemobacteraceae</taxon>
        <taxon>Candidatus Ozemobacter</taxon>
    </lineage>
</organism>
<dbReference type="InterPro" id="IPR028098">
    <property type="entry name" value="Glyco_trans_4-like_N"/>
</dbReference>
<dbReference type="SUPFAM" id="SSF53756">
    <property type="entry name" value="UDP-Glycosyltransferase/glycogen phosphorylase"/>
    <property type="match status" value="1"/>
</dbReference>
<dbReference type="Pfam" id="PF13692">
    <property type="entry name" value="Glyco_trans_1_4"/>
    <property type="match status" value="1"/>
</dbReference>
<comment type="caution">
    <text evidence="3">The sequence shown here is derived from an EMBL/GenBank/DDBJ whole genome shotgun (WGS) entry which is preliminary data.</text>
</comment>
<dbReference type="PANTHER" id="PTHR12526">
    <property type="entry name" value="GLYCOSYLTRANSFERASE"/>
    <property type="match status" value="1"/>
</dbReference>
<dbReference type="Proteomes" id="UP000252355">
    <property type="component" value="Unassembled WGS sequence"/>
</dbReference>
<name>A0A367ZSF4_9BACT</name>
<proteinExistence type="predicted"/>
<dbReference type="CDD" id="cd03808">
    <property type="entry name" value="GT4_CapM-like"/>
    <property type="match status" value="1"/>
</dbReference>
<dbReference type="PANTHER" id="PTHR12526:SF638">
    <property type="entry name" value="SPORE COAT PROTEIN SA"/>
    <property type="match status" value="1"/>
</dbReference>
<dbReference type="EMBL" id="QOQW01000004">
    <property type="protein sequence ID" value="RCK80777.1"/>
    <property type="molecule type" value="Genomic_DNA"/>
</dbReference>
<dbReference type="Gene3D" id="3.40.50.2000">
    <property type="entry name" value="Glycogen Phosphorylase B"/>
    <property type="match status" value="2"/>
</dbReference>
<evidence type="ECO:0000313" key="3">
    <source>
        <dbReference type="EMBL" id="RCK80777.1"/>
    </source>
</evidence>
<dbReference type="Pfam" id="PF13477">
    <property type="entry name" value="Glyco_trans_4_2"/>
    <property type="match status" value="1"/>
</dbReference>
<feature type="region of interest" description="Disordered" evidence="1">
    <location>
        <begin position="429"/>
        <end position="462"/>
    </location>
</feature>
<evidence type="ECO:0000313" key="4">
    <source>
        <dbReference type="Proteomes" id="UP000252355"/>
    </source>
</evidence>